<sequence length="44" mass="4519">MLSMYIHSMAGGGKLSPDSHSRTAICPVGIVTLAGVTVNSFKAI</sequence>
<protein>
    <submittedName>
        <fullName evidence="1">Uncharacterized protein</fullName>
    </submittedName>
</protein>
<dbReference type="AlphaFoldDB" id="A0A1X7U1T1"/>
<dbReference type="EnsemblMetazoa" id="Aqu2.1.21822_001">
    <property type="protein sequence ID" value="Aqu2.1.21822_001"/>
    <property type="gene ID" value="Aqu2.1.21822"/>
</dbReference>
<organism evidence="1">
    <name type="scientific">Amphimedon queenslandica</name>
    <name type="common">Sponge</name>
    <dbReference type="NCBI Taxonomy" id="400682"/>
    <lineage>
        <taxon>Eukaryota</taxon>
        <taxon>Metazoa</taxon>
        <taxon>Porifera</taxon>
        <taxon>Demospongiae</taxon>
        <taxon>Heteroscleromorpha</taxon>
        <taxon>Haplosclerida</taxon>
        <taxon>Niphatidae</taxon>
        <taxon>Amphimedon</taxon>
    </lineage>
</organism>
<dbReference type="InParanoid" id="A0A1X7U1T1"/>
<reference evidence="1" key="1">
    <citation type="submission" date="2017-05" db="UniProtKB">
        <authorList>
            <consortium name="EnsemblMetazoa"/>
        </authorList>
    </citation>
    <scope>IDENTIFICATION</scope>
</reference>
<proteinExistence type="predicted"/>
<evidence type="ECO:0000313" key="1">
    <source>
        <dbReference type="EnsemblMetazoa" id="Aqu2.1.21822_001"/>
    </source>
</evidence>
<accession>A0A1X7U1T1</accession>
<name>A0A1X7U1T1_AMPQE</name>